<keyword evidence="2" id="KW-1185">Reference proteome</keyword>
<reference evidence="1" key="1">
    <citation type="submission" date="2021-03" db="EMBL/GenBank/DDBJ databases">
        <title>Revisited historic fungal species revealed as producer of novel bioactive compounds through whole genome sequencing and comparative genomics.</title>
        <authorList>
            <person name="Vignolle G.A."/>
            <person name="Hochenegger N."/>
            <person name="Mach R.L."/>
            <person name="Mach-Aigner A.R."/>
            <person name="Javad Rahimi M."/>
            <person name="Salim K.A."/>
            <person name="Chan C.M."/>
            <person name="Lim L.B.L."/>
            <person name="Cai F."/>
            <person name="Druzhinina I.S."/>
            <person name="U'Ren J.M."/>
            <person name="Derntl C."/>
        </authorList>
    </citation>
    <scope>NUCLEOTIDE SEQUENCE</scope>
    <source>
        <strain evidence="1">TUCIM 5799</strain>
    </source>
</reference>
<comment type="caution">
    <text evidence="1">The sequence shown here is derived from an EMBL/GenBank/DDBJ whole genome shotgun (WGS) entry which is preliminary data.</text>
</comment>
<evidence type="ECO:0000313" key="1">
    <source>
        <dbReference type="EMBL" id="KAI1849035.1"/>
    </source>
</evidence>
<gene>
    <name evidence="1" type="ORF">JX265_013685</name>
</gene>
<evidence type="ECO:0000313" key="2">
    <source>
        <dbReference type="Proteomes" id="UP000829685"/>
    </source>
</evidence>
<dbReference type="AlphaFoldDB" id="A0A9P9W880"/>
<protein>
    <submittedName>
        <fullName evidence="1">Uncharacterized protein</fullName>
    </submittedName>
</protein>
<proteinExistence type="predicted"/>
<dbReference type="EMBL" id="JAFIMR010000079">
    <property type="protein sequence ID" value="KAI1849035.1"/>
    <property type="molecule type" value="Genomic_DNA"/>
</dbReference>
<dbReference type="Proteomes" id="UP000829685">
    <property type="component" value="Unassembled WGS sequence"/>
</dbReference>
<organism evidence="1 2">
    <name type="scientific">Neoarthrinium moseri</name>
    <dbReference type="NCBI Taxonomy" id="1658444"/>
    <lineage>
        <taxon>Eukaryota</taxon>
        <taxon>Fungi</taxon>
        <taxon>Dikarya</taxon>
        <taxon>Ascomycota</taxon>
        <taxon>Pezizomycotina</taxon>
        <taxon>Sordariomycetes</taxon>
        <taxon>Xylariomycetidae</taxon>
        <taxon>Amphisphaeriales</taxon>
        <taxon>Apiosporaceae</taxon>
        <taxon>Neoarthrinium</taxon>
    </lineage>
</organism>
<accession>A0A9P9W880</accession>
<name>A0A9P9W880_9PEZI</name>
<sequence>MNSVQARLVGYSEGRDLIQKGSVDDLNRLVTDAIKYLTMVYEEPQGTPVTDGYMVTLRISVELNQWRHEQQQAGRILPRKGHGLQRTTPEVIKLLRAQSWPEPLLTSNALFGSGWANLLIGAYDAPTLYSNYCLDMGFYYEHGYAKAFPQFEAVVRYASHDNRALRTPGGPERREATNIGLRYIQGKVRLETQHLAELTNKSARMDRRTAQVMCFAEGSLTGMACEAIVRGFDPAGVMADMVFSSPGTDVIDVGSDIGNSEVMNSFLNTADITKTGIVTEEALRHVYDAYSYTCARMLTERWHEPTSRMSAQLYVWHIHNGRHFFLRRAVLGYSKARKTIPDQREADFDEVFDESFHTTGFSRPLRHACNGRGMCNMVEQLIAGSSAPGRLAKLWSYLATGPLEYVAAGVVDEGREEELGTTLHIHLAQAYMLGLIEAMTWLICHASQHAWQVNFMMEAAMFGSFLDDGALIGKLDRVDSVGP</sequence>